<keyword evidence="1" id="KW-0227">DNA damage</keyword>
<evidence type="ECO:0000256" key="1">
    <source>
        <dbReference type="HAMAP-Rule" id="MF_00984"/>
    </source>
</evidence>
<dbReference type="Proteomes" id="UP000194457">
    <property type="component" value="Chromosome"/>
</dbReference>
<keyword evidence="1 3" id="KW-0238">DNA-binding</keyword>
<organism evidence="3 4">
    <name type="scientific">Kushneria marisflavi</name>
    <dbReference type="NCBI Taxonomy" id="157779"/>
    <lineage>
        <taxon>Bacteria</taxon>
        <taxon>Pseudomonadati</taxon>
        <taxon>Pseudomonadota</taxon>
        <taxon>Gammaproteobacteria</taxon>
        <taxon>Oceanospirillales</taxon>
        <taxon>Halomonadaceae</taxon>
        <taxon>Kushneria</taxon>
    </lineage>
</organism>
<dbReference type="InterPro" id="IPR012340">
    <property type="entry name" value="NA-bd_OB-fold"/>
</dbReference>
<evidence type="ECO:0000313" key="4">
    <source>
        <dbReference type="Proteomes" id="UP000194457"/>
    </source>
</evidence>
<dbReference type="AlphaFoldDB" id="A0A240URI2"/>
<accession>A0A240URI2</accession>
<comment type="caution">
    <text evidence="1">Lacks conserved residue(s) required for the propagation of feature annotation.</text>
</comment>
<comment type="subunit">
    <text evidence="1">Homotetramer.</text>
</comment>
<feature type="compositionally biased region" description="Gly residues" evidence="2">
    <location>
        <begin position="174"/>
        <end position="187"/>
    </location>
</feature>
<dbReference type="PANTHER" id="PTHR10302">
    <property type="entry name" value="SINGLE-STRANDED DNA-BINDING PROTEIN"/>
    <property type="match status" value="1"/>
</dbReference>
<dbReference type="Gene3D" id="2.40.50.140">
    <property type="entry name" value="Nucleic acid-binding proteins"/>
    <property type="match status" value="1"/>
</dbReference>
<feature type="compositionally biased region" description="Gly residues" evidence="2">
    <location>
        <begin position="115"/>
        <end position="141"/>
    </location>
</feature>
<keyword evidence="4" id="KW-1185">Reference proteome</keyword>
<dbReference type="SUPFAM" id="SSF50249">
    <property type="entry name" value="Nucleic acid-binding proteins"/>
    <property type="match status" value="1"/>
</dbReference>
<sequence>MARGVNKVILIGNLGQDPEVRFLPSGSPVCNLRLATTDTWTDRQSGQRQERTEWHSVVMFNKLAEIAQQYVKKGSRLYIEGRLQTRKWQGQDGQDRYSTEIVANDMQMLDSRSGAQGGDFGGQGGGGYGQQGGYDQQGGGARQNSPAGGQNQGGYGQGQNNYGQGPQQGSQGNQQGGGPGNQQGQGSGAPNPGSFDDFDDEIPF</sequence>
<dbReference type="PROSITE" id="PS50935">
    <property type="entry name" value="SSB"/>
    <property type="match status" value="1"/>
</dbReference>
<dbReference type="GO" id="GO:0006260">
    <property type="term" value="P:DNA replication"/>
    <property type="evidence" value="ECO:0007669"/>
    <property type="project" value="UniProtKB-UniRule"/>
</dbReference>
<dbReference type="KEGG" id="kma:B9H00_11660"/>
<name>A0A240URI2_9GAMM</name>
<proteinExistence type="inferred from homology"/>
<dbReference type="InterPro" id="IPR011344">
    <property type="entry name" value="ssDNA-bd"/>
</dbReference>
<dbReference type="GO" id="GO:0006281">
    <property type="term" value="P:DNA repair"/>
    <property type="evidence" value="ECO:0007669"/>
    <property type="project" value="UniProtKB-UniRule"/>
</dbReference>
<gene>
    <name evidence="3" type="ORF">B9H00_11660</name>
</gene>
<dbReference type="CDD" id="cd04496">
    <property type="entry name" value="SSB_OBF"/>
    <property type="match status" value="1"/>
</dbReference>
<dbReference type="GO" id="GO:0003697">
    <property type="term" value="F:single-stranded DNA binding"/>
    <property type="evidence" value="ECO:0007669"/>
    <property type="project" value="UniProtKB-UniRule"/>
</dbReference>
<dbReference type="GO" id="GO:0006310">
    <property type="term" value="P:DNA recombination"/>
    <property type="evidence" value="ECO:0007669"/>
    <property type="project" value="UniProtKB-UniRule"/>
</dbReference>
<evidence type="ECO:0000313" key="3">
    <source>
        <dbReference type="EMBL" id="ART63630.1"/>
    </source>
</evidence>
<dbReference type="EMBL" id="CP021358">
    <property type="protein sequence ID" value="ART63630.1"/>
    <property type="molecule type" value="Genomic_DNA"/>
</dbReference>
<keyword evidence="1" id="KW-0233">DNA recombination</keyword>
<dbReference type="InterPro" id="IPR000424">
    <property type="entry name" value="Primosome_PriB/ssb"/>
</dbReference>
<dbReference type="PANTHER" id="PTHR10302:SF27">
    <property type="entry name" value="SINGLE-STRANDED DNA-BINDING PROTEIN"/>
    <property type="match status" value="1"/>
</dbReference>
<feature type="short sequence motif" description="Important for interaction with partner proteins" evidence="1">
    <location>
        <begin position="199"/>
        <end position="204"/>
    </location>
</feature>
<keyword evidence="1" id="KW-0235">DNA replication</keyword>
<feature type="region of interest" description="Disordered" evidence="2">
    <location>
        <begin position="111"/>
        <end position="204"/>
    </location>
</feature>
<dbReference type="RefSeq" id="WP_086900785.1">
    <property type="nucleotide sequence ID" value="NZ_CP021358.1"/>
</dbReference>
<reference evidence="3 4" key="1">
    <citation type="submission" date="2017-05" db="EMBL/GenBank/DDBJ databases">
        <authorList>
            <person name="Song R."/>
            <person name="Chenine A.L."/>
            <person name="Ruprecht R.M."/>
        </authorList>
    </citation>
    <scope>NUCLEOTIDE SEQUENCE [LARGE SCALE GENOMIC DNA]</scope>
    <source>
        <strain evidence="3">SW32</strain>
    </source>
</reference>
<protein>
    <recommendedName>
        <fullName evidence="1">Single-stranded DNA-binding protein</fullName>
        <shortName evidence="1">SSB</shortName>
    </recommendedName>
</protein>
<dbReference type="GO" id="GO:0009295">
    <property type="term" value="C:nucleoid"/>
    <property type="evidence" value="ECO:0007669"/>
    <property type="project" value="TreeGrafter"/>
</dbReference>
<dbReference type="HAMAP" id="MF_00984">
    <property type="entry name" value="SSB"/>
    <property type="match status" value="1"/>
</dbReference>
<dbReference type="NCBIfam" id="TIGR00621">
    <property type="entry name" value="ssb"/>
    <property type="match status" value="1"/>
</dbReference>
<dbReference type="Pfam" id="PF00436">
    <property type="entry name" value="SSB"/>
    <property type="match status" value="1"/>
</dbReference>
<keyword evidence="1" id="KW-0234">DNA repair</keyword>
<feature type="compositionally biased region" description="Low complexity" evidence="2">
    <location>
        <begin position="158"/>
        <end position="173"/>
    </location>
</feature>
<dbReference type="OrthoDB" id="9809878at2"/>
<comment type="function">
    <text evidence="1">Plays an important role in DNA replication, recombination and repair. Binds to ssDNA and to an array of partner proteins to recruit them to their sites of action during DNA metabolism.</text>
</comment>
<evidence type="ECO:0000256" key="2">
    <source>
        <dbReference type="SAM" id="MobiDB-lite"/>
    </source>
</evidence>